<keyword evidence="1" id="KW-0732">Signal</keyword>
<evidence type="ECO:0000259" key="2">
    <source>
        <dbReference type="PROSITE" id="PS51766"/>
    </source>
</evidence>
<dbReference type="SMART" id="SM00564">
    <property type="entry name" value="PQQ"/>
    <property type="match status" value="1"/>
</dbReference>
<evidence type="ECO:0000313" key="4">
    <source>
        <dbReference type="Proteomes" id="UP000002217"/>
    </source>
</evidence>
<evidence type="ECO:0000256" key="1">
    <source>
        <dbReference type="SAM" id="SignalP"/>
    </source>
</evidence>
<dbReference type="InterPro" id="IPR011047">
    <property type="entry name" value="Quinoprotein_ADH-like_sf"/>
</dbReference>
<keyword evidence="4" id="KW-1185">Reference proteome</keyword>
<dbReference type="PROSITE" id="PS51766">
    <property type="entry name" value="DOCKERIN"/>
    <property type="match status" value="1"/>
</dbReference>
<dbReference type="OrthoDB" id="1804660at2"/>
<dbReference type="HOGENOM" id="CLU_035295_0_0_9"/>
<accession>C8VYB5</accession>
<dbReference type="GO" id="GO:0000272">
    <property type="term" value="P:polysaccharide catabolic process"/>
    <property type="evidence" value="ECO:0007669"/>
    <property type="project" value="InterPro"/>
</dbReference>
<dbReference type="eggNOG" id="COG1520">
    <property type="taxonomic scope" value="Bacteria"/>
</dbReference>
<reference evidence="3 4" key="1">
    <citation type="journal article" date="2009" name="Stand. Genomic Sci.">
        <title>Complete genome sequence of Desulfotomaculum acetoxidans type strain (5575).</title>
        <authorList>
            <person name="Spring S."/>
            <person name="Lapidus A."/>
            <person name="Schroder M."/>
            <person name="Gleim D."/>
            <person name="Sims D."/>
            <person name="Meincke L."/>
            <person name="Glavina Del Rio T."/>
            <person name="Tice H."/>
            <person name="Copeland A."/>
            <person name="Cheng J.F."/>
            <person name="Lucas S."/>
            <person name="Chen F."/>
            <person name="Nolan M."/>
            <person name="Bruce D."/>
            <person name="Goodwin L."/>
            <person name="Pitluck S."/>
            <person name="Ivanova N."/>
            <person name="Mavromatis K."/>
            <person name="Mikhailova N."/>
            <person name="Pati A."/>
            <person name="Chen A."/>
            <person name="Palaniappan K."/>
            <person name="Land M."/>
            <person name="Hauser L."/>
            <person name="Chang Y.J."/>
            <person name="Jeffries C.D."/>
            <person name="Chain P."/>
            <person name="Saunders E."/>
            <person name="Brettin T."/>
            <person name="Detter J.C."/>
            <person name="Goker M."/>
            <person name="Bristow J."/>
            <person name="Eisen J.A."/>
            <person name="Markowitz V."/>
            <person name="Hugenholtz P."/>
            <person name="Kyrpides N.C."/>
            <person name="Klenk H.P."/>
            <person name="Han C."/>
        </authorList>
    </citation>
    <scope>NUCLEOTIDE SEQUENCE [LARGE SCALE GENOMIC DNA]</scope>
    <source>
        <strain evidence="4">ATCC 49208 / DSM 771 / VKM B-1644</strain>
    </source>
</reference>
<dbReference type="CDD" id="cd14254">
    <property type="entry name" value="Dockerin_II"/>
    <property type="match status" value="1"/>
</dbReference>
<dbReference type="PANTHER" id="PTHR34512:SF30">
    <property type="entry name" value="OUTER MEMBRANE PROTEIN ASSEMBLY FACTOR BAMB"/>
    <property type="match status" value="1"/>
</dbReference>
<feature type="chain" id="PRO_5002993701" evidence="1">
    <location>
        <begin position="30"/>
        <end position="484"/>
    </location>
</feature>
<dbReference type="InterPro" id="IPR015943">
    <property type="entry name" value="WD40/YVTN_repeat-like_dom_sf"/>
</dbReference>
<dbReference type="Gene3D" id="1.10.1330.10">
    <property type="entry name" value="Dockerin domain"/>
    <property type="match status" value="1"/>
</dbReference>
<protein>
    <submittedName>
        <fullName evidence="3">Pyrrolo-quinoline quinone</fullName>
    </submittedName>
</protein>
<proteinExistence type="predicted"/>
<gene>
    <name evidence="3" type="ordered locus">Dtox_1960</name>
</gene>
<dbReference type="SUPFAM" id="SSF63446">
    <property type="entry name" value="Type I dockerin domain"/>
    <property type="match status" value="1"/>
</dbReference>
<feature type="signal peptide" evidence="1">
    <location>
        <begin position="1"/>
        <end position="29"/>
    </location>
</feature>
<dbReference type="InterPro" id="IPR018247">
    <property type="entry name" value="EF_Hand_1_Ca_BS"/>
</dbReference>
<dbReference type="InterPro" id="IPR036439">
    <property type="entry name" value="Dockerin_dom_sf"/>
</dbReference>
<dbReference type="AlphaFoldDB" id="C8VYB5"/>
<name>C8VYB5_DESAS</name>
<dbReference type="Gene3D" id="2.40.128.630">
    <property type="match status" value="1"/>
</dbReference>
<dbReference type="InterPro" id="IPR016134">
    <property type="entry name" value="Dockerin_dom"/>
</dbReference>
<dbReference type="KEGG" id="dae:Dtox_1960"/>
<dbReference type="Gene3D" id="2.130.10.10">
    <property type="entry name" value="YVTN repeat-like/Quinoprotein amine dehydrogenase"/>
    <property type="match status" value="1"/>
</dbReference>
<dbReference type="InterPro" id="IPR002105">
    <property type="entry name" value="Dockerin_1_rpt"/>
</dbReference>
<organism evidence="3 4">
    <name type="scientific">Desulfofarcimen acetoxidans (strain ATCC 49208 / DSM 771 / KCTC 5769 / VKM B-1644 / 5575)</name>
    <name type="common">Desulfotomaculum acetoxidans</name>
    <dbReference type="NCBI Taxonomy" id="485916"/>
    <lineage>
        <taxon>Bacteria</taxon>
        <taxon>Bacillati</taxon>
        <taxon>Bacillota</taxon>
        <taxon>Clostridia</taxon>
        <taxon>Eubacteriales</taxon>
        <taxon>Peptococcaceae</taxon>
        <taxon>Desulfofarcimen</taxon>
    </lineage>
</organism>
<dbReference type="Pfam" id="PF00404">
    <property type="entry name" value="Dockerin_1"/>
    <property type="match status" value="1"/>
</dbReference>
<feature type="domain" description="Dockerin" evidence="2">
    <location>
        <begin position="426"/>
        <end position="484"/>
    </location>
</feature>
<evidence type="ECO:0000313" key="3">
    <source>
        <dbReference type="EMBL" id="ACV62796.1"/>
    </source>
</evidence>
<dbReference type="PROSITE" id="PS00018">
    <property type="entry name" value="EF_HAND_1"/>
    <property type="match status" value="2"/>
</dbReference>
<sequence length="484" mass="52563">MIVKWGKNKFLVFFTVMLLFLLTANAAFAADWTKFQKDNVNSGVTTDNPPIDPNPNFVMTDLPNAGWNGTDIPPLVVNEGGVYYAYVFNSTPSDARIYKINCSDGTTPTGWTDGIIVDSDGGFQLGTPVISGTTLYLGVTEGNQNKLKKIENIASTPKVDTLIPISDSGQFNTPFVLDGNNLYFGLWNPPGTGKYYKVDLSSNTVTTFTPSVSGEGFYWAGVAIINDYLVFGGDKSKVYVVDKNTMSLLSSGSIKDIESNAAEIRSSICYNSSNSEIYFTDKGGFLWCYGIDNSGSLTYRWHAGIGYSTSTPVYDNGKIYVGRGNFSDGKIYCYNENGSKLWEYSTDGGVQSSPVIYCKGGNTYIYYTTNSASGKGYCLKDDGSSRTVVWIVPSSGGTYTVQGMAASGNYVVFGNDYGQIFMIRSNSDSGYDLNSDGSVNVQDIILVGQHFGESGTPGWSNFDINRDGKVDVLDMIAIGQYFTL</sequence>
<dbReference type="EMBL" id="CP001720">
    <property type="protein sequence ID" value="ACV62796.1"/>
    <property type="molecule type" value="Genomic_DNA"/>
</dbReference>
<dbReference type="SUPFAM" id="SSF50998">
    <property type="entry name" value="Quinoprotein alcohol dehydrogenase-like"/>
    <property type="match status" value="1"/>
</dbReference>
<dbReference type="GO" id="GO:0004553">
    <property type="term" value="F:hydrolase activity, hydrolyzing O-glycosyl compounds"/>
    <property type="evidence" value="ECO:0007669"/>
    <property type="project" value="InterPro"/>
</dbReference>
<dbReference type="InterPro" id="IPR018391">
    <property type="entry name" value="PQQ_b-propeller_rpt"/>
</dbReference>
<dbReference type="PANTHER" id="PTHR34512">
    <property type="entry name" value="CELL SURFACE PROTEIN"/>
    <property type="match status" value="1"/>
</dbReference>
<dbReference type="RefSeq" id="WP_015757501.1">
    <property type="nucleotide sequence ID" value="NC_013216.1"/>
</dbReference>
<dbReference type="Proteomes" id="UP000002217">
    <property type="component" value="Chromosome"/>
</dbReference>